<dbReference type="NCBIfam" id="NF003727">
    <property type="entry name" value="PRK05330.1"/>
    <property type="match status" value="1"/>
</dbReference>
<dbReference type="Pfam" id="PF01218">
    <property type="entry name" value="Coprogen_oxidas"/>
    <property type="match status" value="1"/>
</dbReference>
<dbReference type="GO" id="GO:0004109">
    <property type="term" value="F:coproporphyrinogen oxidase activity"/>
    <property type="evidence" value="ECO:0007669"/>
    <property type="project" value="UniProtKB-EC"/>
</dbReference>
<dbReference type="PANTHER" id="PTHR10755">
    <property type="entry name" value="COPROPORPHYRINOGEN III OXIDASE, MITOCHONDRIAL"/>
    <property type="match status" value="1"/>
</dbReference>
<comment type="similarity">
    <text evidence="2">Belongs to the aerobic coproporphyrinogen-III oxidase family.</text>
</comment>
<evidence type="ECO:0000256" key="6">
    <source>
        <dbReference type="ARBA" id="ARBA00023244"/>
    </source>
</evidence>
<dbReference type="InterPro" id="IPR001260">
    <property type="entry name" value="Coprogen_oxidase_aer"/>
</dbReference>
<dbReference type="SUPFAM" id="SSF102886">
    <property type="entry name" value="Coproporphyrinogen III oxidase"/>
    <property type="match status" value="1"/>
</dbReference>
<dbReference type="Gene3D" id="3.40.1500.10">
    <property type="entry name" value="Coproporphyrinogen III oxidase, aerobic"/>
    <property type="match status" value="1"/>
</dbReference>
<dbReference type="Proteomes" id="UP001479436">
    <property type="component" value="Unassembled WGS sequence"/>
</dbReference>
<proteinExistence type="inferred from homology"/>
<name>A0ABR2W5L5_9FUNG</name>
<keyword evidence="5 7" id="KW-0560">Oxidoreductase</keyword>
<reference evidence="7 8" key="1">
    <citation type="submission" date="2023-04" db="EMBL/GenBank/DDBJ databases">
        <title>Genome of Basidiobolus ranarum AG-B5.</title>
        <authorList>
            <person name="Stajich J.E."/>
            <person name="Carter-House D."/>
            <person name="Gryganskyi A."/>
        </authorList>
    </citation>
    <scope>NUCLEOTIDE SEQUENCE [LARGE SCALE GENOMIC DNA]</scope>
    <source>
        <strain evidence="7 8">AG-B5</strain>
    </source>
</reference>
<dbReference type="PANTHER" id="PTHR10755:SF0">
    <property type="entry name" value="OXYGEN-DEPENDENT COPROPORPHYRINOGEN-III OXIDASE, MITOCHONDRIAL"/>
    <property type="match status" value="1"/>
</dbReference>
<organism evidence="7 8">
    <name type="scientific">Basidiobolus ranarum</name>
    <dbReference type="NCBI Taxonomy" id="34480"/>
    <lineage>
        <taxon>Eukaryota</taxon>
        <taxon>Fungi</taxon>
        <taxon>Fungi incertae sedis</taxon>
        <taxon>Zoopagomycota</taxon>
        <taxon>Entomophthoromycotina</taxon>
        <taxon>Basidiobolomycetes</taxon>
        <taxon>Basidiobolales</taxon>
        <taxon>Basidiobolaceae</taxon>
        <taxon>Basidiobolus</taxon>
    </lineage>
</organism>
<gene>
    <name evidence="7" type="primary">HEM13_2</name>
    <name evidence="7" type="ORF">K7432_003948</name>
</gene>
<comment type="pathway">
    <text evidence="1">Porphyrin-containing compound metabolism; protoporphyrin-IX biosynthesis; protoporphyrinogen-IX from coproporphyrinogen-III (O2 route): step 1/1.</text>
</comment>
<comment type="subunit">
    <text evidence="3">Homodimer.</text>
</comment>
<dbReference type="InterPro" id="IPR018375">
    <property type="entry name" value="Coprogen_oxidase_CS"/>
</dbReference>
<evidence type="ECO:0000256" key="5">
    <source>
        <dbReference type="ARBA" id="ARBA00023002"/>
    </source>
</evidence>
<dbReference type="PROSITE" id="PS01021">
    <property type="entry name" value="COPROGEN_OXIDASE"/>
    <property type="match status" value="1"/>
</dbReference>
<dbReference type="InterPro" id="IPR036406">
    <property type="entry name" value="Coprogen_oxidase_aer_sf"/>
</dbReference>
<dbReference type="EC" id="1.3.3.3" evidence="4"/>
<protein>
    <recommendedName>
        <fullName evidence="4">coproporphyrinogen oxidase</fullName>
        <ecNumber evidence="4">1.3.3.3</ecNumber>
    </recommendedName>
</protein>
<comment type="caution">
    <text evidence="7">The sequence shown here is derived from an EMBL/GenBank/DDBJ whole genome shotgun (WGS) entry which is preliminary data.</text>
</comment>
<sequence>MFRTLARATLRSVKPAPYIEHAIVRNVSNVAGKPLRNFKTNFLLGTALFSFAAGAGYYASQSKVKVSCEAQTEASQYMKKVEEMEKNKRYEVLLPSDAKPTSMSQRMDHYVKKLQYEIVSTLAAIDGKDFVISQYQRPGGGEGAVCVLQGGNVFEKAGVNVSVMSNKLPKAAVKQMREKPMELHGDGPYPFFVASISLVLHPHNPMVPTVHLNYRYFEIQDEDGKPQAWWFGGGSDLTPSYLFEEDAVHFHSTLKQACQNHDPEFYPEFKKWCDRYFYLPHRSEARGIGGIFFDDLDTHHPEQIFQFIQECGDAFLPSYVPIVLKRKDHSFTEQEKEWQQIRRGRYVEFNLVHDRGTKFGLRGPGPKIENILMSLPLTARWEYCHSPEVGSEEEKLLEVINQPRDWVPLN</sequence>
<dbReference type="PRINTS" id="PR00073">
    <property type="entry name" value="COPRGNOXDASE"/>
</dbReference>
<evidence type="ECO:0000256" key="4">
    <source>
        <dbReference type="ARBA" id="ARBA00012869"/>
    </source>
</evidence>
<evidence type="ECO:0000256" key="3">
    <source>
        <dbReference type="ARBA" id="ARBA00011738"/>
    </source>
</evidence>
<dbReference type="EMBL" id="JASJQH010007004">
    <property type="protein sequence ID" value="KAK9720714.1"/>
    <property type="molecule type" value="Genomic_DNA"/>
</dbReference>
<keyword evidence="6" id="KW-0627">Porphyrin biosynthesis</keyword>
<evidence type="ECO:0000256" key="2">
    <source>
        <dbReference type="ARBA" id="ARBA00010644"/>
    </source>
</evidence>
<evidence type="ECO:0000313" key="7">
    <source>
        <dbReference type="EMBL" id="KAK9720714.1"/>
    </source>
</evidence>
<evidence type="ECO:0000256" key="1">
    <source>
        <dbReference type="ARBA" id="ARBA00005168"/>
    </source>
</evidence>
<accession>A0ABR2W5L5</accession>
<evidence type="ECO:0000313" key="8">
    <source>
        <dbReference type="Proteomes" id="UP001479436"/>
    </source>
</evidence>
<keyword evidence="8" id="KW-1185">Reference proteome</keyword>